<dbReference type="CDD" id="cd15729">
    <property type="entry name" value="FYVE_endofin"/>
    <property type="match status" value="1"/>
</dbReference>
<gene>
    <name evidence="8 9" type="primary">LOC106805454</name>
</gene>
<proteinExistence type="predicted"/>
<dbReference type="InterPro" id="IPR022557">
    <property type="entry name" value="SARA-like_C"/>
</dbReference>
<dbReference type="SUPFAM" id="SSF57903">
    <property type="entry name" value="FYVE/PHD zinc finger"/>
    <property type="match status" value="1"/>
</dbReference>
<dbReference type="Pfam" id="PF01363">
    <property type="entry name" value="FYVE"/>
    <property type="match status" value="1"/>
</dbReference>
<keyword evidence="1" id="KW-0479">Metal-binding</keyword>
<dbReference type="PANTHER" id="PTHR46319:SF3">
    <property type="entry name" value="ZINC FINGER FYVE DOMAIN-CONTAINING PROTEIN"/>
    <property type="match status" value="1"/>
</dbReference>
<evidence type="ECO:0000259" key="6">
    <source>
        <dbReference type="PROSITE" id="PS50178"/>
    </source>
</evidence>
<dbReference type="SMART" id="SM01421">
    <property type="entry name" value="DUF3480"/>
    <property type="match status" value="1"/>
</dbReference>
<evidence type="ECO:0000256" key="5">
    <source>
        <dbReference type="SAM" id="MobiDB-lite"/>
    </source>
</evidence>
<evidence type="ECO:0000313" key="7">
    <source>
        <dbReference type="Proteomes" id="UP000695022"/>
    </source>
</evidence>
<dbReference type="InterPro" id="IPR000306">
    <property type="entry name" value="Znf_FYVE"/>
</dbReference>
<name>A0ABM1DRF3_PRICU</name>
<dbReference type="Pfam" id="PF11979">
    <property type="entry name" value="SARA_C"/>
    <property type="match status" value="1"/>
</dbReference>
<reference evidence="8 9" key="1">
    <citation type="submission" date="2025-05" db="UniProtKB">
        <authorList>
            <consortium name="RefSeq"/>
        </authorList>
    </citation>
    <scope>IDENTIFICATION</scope>
</reference>
<sequence length="1080" mass="117670">MDDNELQVVIEEMVEGASPTEPEAPAGAAARARLTPCAQAAAAATSVVVPSQVLVDVHAEQQQQQQQLRMTGVDVSHGPGEVNNIVSLPANVGHAGNLASLPGNIGHADSIAVLSANVEHADNITSLPGNVKHAADSITLLPGNIEHVESNASAHANVGHTADKIASLPAIGGHTDSIVPNFRQADSIVLVPANVAHVGGVNTAGERVLDPPPAAAADLLTRGLDEANLQLLACDPSLVAQYDTACAAAHPGGQPPDACSVPESAADKPPQKRPTSLNIRPREFAQATAPSSEASSASSVEEVLETSTSEGAKQPVLGTDTAEPGSPSLQNVLAAISPEQRRLGKLRPYWVPDNEAPNCMNCHTRFTLTKRRHHCRACGRVMCATCCHVKSKLQYMENKEGRVCQDCYNTMNRVLALEHMNTPPRTLPNPNNPAEYCSTVPPLEQAQAAANQPPPTVLVPVGVLKTEGSTKRPGERKQVMFSDGIRPGGDLTELDGGSDHRPLRRLAGHGRVQKRVVSPITPPGDNSPRQGVPKRIIQTIAGTGNNRLQSLIPDGPNQLPPVIIPTDTEDIMIEQNPKHERMLSIIKDESSEPVTFLINKNLNVLVKMFTLDCCVNRQCWCFASNGMCTVGQDELVIVLEALPDEEIIPCDVLLHLNSIYQDASQGKRVHHMGHSILETPFLESRDHCGFLYMRPTFQCLNKLIVPEAPYLFAVLLQKWEIPWAKVFPIRLMLRLGAEFRYYPCPLVSVRFRKPVYCEIGHTIMNILADLRNYKYQLPQLKGMTIHMEDKKTYINFPRNRYNEIIKVVNNSNDHVMALGANFSKEADSHLVCIQNDDGNYQTQAINIQNKPRKVTGASFVVFNGALKPASGLTAKSSIVEDGLMVQIVPEDMATLKQLLREMKGYTIGCGAIAASQPDEVVEIRWVEDDKDVNIGVKSQIDGRLMDGVTSLRIHNSTDYLGDSRVIRWTEVFLLQVPDGSSRSWGDPLDLSRLAETLARACCVALTEHLDMLKDATMSRLGLRVTIDTEKVGYEIGSNGMTLSRDYMNDLDTQLIPVIHQAASQNQDGPITLELIFHILE</sequence>
<dbReference type="RefSeq" id="XP_014662526.1">
    <property type="nucleotide sequence ID" value="XM_014807040.1"/>
</dbReference>
<evidence type="ECO:0000256" key="2">
    <source>
        <dbReference type="ARBA" id="ARBA00022771"/>
    </source>
</evidence>
<evidence type="ECO:0000313" key="9">
    <source>
        <dbReference type="RefSeq" id="XP_014662526.1"/>
    </source>
</evidence>
<dbReference type="GeneID" id="106805454"/>
<keyword evidence="7" id="KW-1185">Reference proteome</keyword>
<evidence type="ECO:0000256" key="4">
    <source>
        <dbReference type="PROSITE-ProRule" id="PRU00091"/>
    </source>
</evidence>
<dbReference type="InterPro" id="IPR037145">
    <property type="entry name" value="SARA_Smad-bd_sf"/>
</dbReference>
<dbReference type="Proteomes" id="UP000695022">
    <property type="component" value="Unplaced"/>
</dbReference>
<dbReference type="SMART" id="SM00064">
    <property type="entry name" value="FYVE"/>
    <property type="match status" value="1"/>
</dbReference>
<dbReference type="PROSITE" id="PS50178">
    <property type="entry name" value="ZF_FYVE"/>
    <property type="match status" value="1"/>
</dbReference>
<feature type="region of interest" description="Disordered" evidence="5">
    <location>
        <begin position="250"/>
        <end position="328"/>
    </location>
</feature>
<dbReference type="RefSeq" id="XP_014662524.1">
    <property type="nucleotide sequence ID" value="XM_014807038.1"/>
</dbReference>
<evidence type="ECO:0000256" key="1">
    <source>
        <dbReference type="ARBA" id="ARBA00022723"/>
    </source>
</evidence>
<organism evidence="7 8">
    <name type="scientific">Priapulus caudatus</name>
    <name type="common">Priapulid worm</name>
    <dbReference type="NCBI Taxonomy" id="37621"/>
    <lineage>
        <taxon>Eukaryota</taxon>
        <taxon>Metazoa</taxon>
        <taxon>Ecdysozoa</taxon>
        <taxon>Scalidophora</taxon>
        <taxon>Priapulida</taxon>
        <taxon>Priapulimorpha</taxon>
        <taxon>Priapulimorphida</taxon>
        <taxon>Priapulidae</taxon>
        <taxon>Priapulus</taxon>
    </lineage>
</organism>
<dbReference type="SMART" id="SM01422">
    <property type="entry name" value="SARA"/>
    <property type="match status" value="1"/>
</dbReference>
<feature type="domain" description="FYVE-type" evidence="6">
    <location>
        <begin position="353"/>
        <end position="412"/>
    </location>
</feature>
<keyword evidence="2 4" id="KW-0863">Zinc-finger</keyword>
<evidence type="ECO:0000256" key="3">
    <source>
        <dbReference type="ARBA" id="ARBA00022833"/>
    </source>
</evidence>
<evidence type="ECO:0000313" key="8">
    <source>
        <dbReference type="RefSeq" id="XP_014662524.1"/>
    </source>
</evidence>
<dbReference type="Gene3D" id="3.30.500.40">
    <property type="match status" value="1"/>
</dbReference>
<dbReference type="Gene3D" id="3.30.1360.220">
    <property type="entry name" value="Domain of unknown function (DUF3480), N-terminal subdomain"/>
    <property type="match status" value="2"/>
</dbReference>
<dbReference type="InterPro" id="IPR017455">
    <property type="entry name" value="Znf_FYVE-rel"/>
</dbReference>
<dbReference type="PANTHER" id="PTHR46319">
    <property type="entry name" value="ZINC FINGER FYVE DOMAIN-CONTAINING PROTEIN"/>
    <property type="match status" value="1"/>
</dbReference>
<dbReference type="Pfam" id="PF11409">
    <property type="entry name" value="SARA"/>
    <property type="match status" value="1"/>
</dbReference>
<dbReference type="InterPro" id="IPR013083">
    <property type="entry name" value="Znf_RING/FYVE/PHD"/>
</dbReference>
<feature type="compositionally biased region" description="Low complexity" evidence="5">
    <location>
        <begin position="291"/>
        <end position="310"/>
    </location>
</feature>
<keyword evidence="3" id="KW-0862">Zinc</keyword>
<dbReference type="Gene3D" id="4.10.720.10">
    <property type="entry name" value="Smad anchor for receptor activation, Smad-binding domain"/>
    <property type="match status" value="1"/>
</dbReference>
<dbReference type="InterPro" id="IPR024608">
    <property type="entry name" value="SARA-like_SBD"/>
</dbReference>
<dbReference type="Gene3D" id="3.30.40.10">
    <property type="entry name" value="Zinc/RING finger domain, C3HC4 (zinc finger)"/>
    <property type="match status" value="1"/>
</dbReference>
<accession>A0ABM1DRF3</accession>
<dbReference type="InterPro" id="IPR011011">
    <property type="entry name" value="Znf_FYVE_PHD"/>
</dbReference>
<protein>
    <submittedName>
        <fullName evidence="8 9">Zinc finger FYVE domain-containing protein 9-like isoform X1</fullName>
    </submittedName>
</protein>